<protein>
    <submittedName>
        <fullName evidence="2">Beta-lactamase family protein</fullName>
    </submittedName>
</protein>
<reference evidence="2" key="1">
    <citation type="submission" date="2020-09" db="EMBL/GenBank/DDBJ databases">
        <title>Brevundimonas sp. LVF2 isolated from a puddle in Goettingen, Germany.</title>
        <authorList>
            <person name="Friedrich I."/>
            <person name="Klassen A."/>
            <person name="Hannes N."/>
            <person name="Schneider D."/>
            <person name="Hertel R."/>
            <person name="Daniel R."/>
        </authorList>
    </citation>
    <scope>NUCLEOTIDE SEQUENCE</scope>
    <source>
        <strain evidence="2">LVF2</strain>
    </source>
</reference>
<organism evidence="2 3">
    <name type="scientific">Brevundimonas goettingensis</name>
    <dbReference type="NCBI Taxonomy" id="2774190"/>
    <lineage>
        <taxon>Bacteria</taxon>
        <taxon>Pseudomonadati</taxon>
        <taxon>Pseudomonadota</taxon>
        <taxon>Alphaproteobacteria</taxon>
        <taxon>Caulobacterales</taxon>
        <taxon>Caulobacteraceae</taxon>
        <taxon>Brevundimonas</taxon>
    </lineage>
</organism>
<feature type="domain" description="Beta-lactamase-related" evidence="1">
    <location>
        <begin position="34"/>
        <end position="373"/>
    </location>
</feature>
<dbReference type="InterPro" id="IPR052907">
    <property type="entry name" value="Beta-lactamase/esterase"/>
</dbReference>
<dbReference type="InterPro" id="IPR001466">
    <property type="entry name" value="Beta-lactam-related"/>
</dbReference>
<dbReference type="Proteomes" id="UP000663918">
    <property type="component" value="Chromosome"/>
</dbReference>
<dbReference type="SUPFAM" id="SSF56601">
    <property type="entry name" value="beta-lactamase/transpeptidase-like"/>
    <property type="match status" value="1"/>
</dbReference>
<dbReference type="InterPro" id="IPR012338">
    <property type="entry name" value="Beta-lactam/transpept-like"/>
</dbReference>
<evidence type="ECO:0000313" key="2">
    <source>
        <dbReference type="EMBL" id="QTC90779.1"/>
    </source>
</evidence>
<dbReference type="PANTHER" id="PTHR43319">
    <property type="entry name" value="BETA-LACTAMASE-RELATED"/>
    <property type="match status" value="1"/>
</dbReference>
<accession>A0A975C0L9</accession>
<gene>
    <name evidence="2" type="ORF">IFJ75_16310</name>
</gene>
<evidence type="ECO:0000313" key="3">
    <source>
        <dbReference type="Proteomes" id="UP000663918"/>
    </source>
</evidence>
<dbReference type="KEGG" id="bgoe:IFJ75_16310"/>
<dbReference type="RefSeq" id="WP_207869474.1">
    <property type="nucleotide sequence ID" value="NZ_CP062222.1"/>
</dbReference>
<dbReference type="PANTHER" id="PTHR43319:SF3">
    <property type="entry name" value="BETA-LACTAMASE-RELATED DOMAIN-CONTAINING PROTEIN"/>
    <property type="match status" value="1"/>
</dbReference>
<name>A0A975C0L9_9CAUL</name>
<sequence>MSDLPDISGVCPPRFAAVKDAFAANFTDAPDGLNEQAARVTFCVEGEVVVDLWAGQADPRENTPFTDKTLTPVFSTGKAVMALLIAAAVERGQLSYDQTVAGLWPDYGQAGKEAITVAQLMSHQDGLPGFDTPEDPAIWFDRQAVLARLAAQAPMWPPGTASGYHPITIGYLAGHVFELADGRSMGTALREDFATKYDLDLWIGLPEAEHDRVAAIRKPSAPPNLGTLDPIKSAAFISKGAAPGGRGSTEWRTTEIPSANLHGTARDLARIMSLVANRGVLHGRRILSPEVVGQLTRERIHGPDKVLPYDISWATGVMRNAGLNIFGPNPDTVGHCGWGGSCVFADPKTKVSGAYVMTRQSPHLIGDPRAVRLIDAFYSGL</sequence>
<dbReference type="Gene3D" id="3.40.710.10">
    <property type="entry name" value="DD-peptidase/beta-lactamase superfamily"/>
    <property type="match status" value="1"/>
</dbReference>
<keyword evidence="3" id="KW-1185">Reference proteome</keyword>
<dbReference type="Pfam" id="PF00144">
    <property type="entry name" value="Beta-lactamase"/>
    <property type="match status" value="1"/>
</dbReference>
<evidence type="ECO:0000259" key="1">
    <source>
        <dbReference type="Pfam" id="PF00144"/>
    </source>
</evidence>
<proteinExistence type="predicted"/>
<dbReference type="AlphaFoldDB" id="A0A975C0L9"/>
<dbReference type="EMBL" id="CP062222">
    <property type="protein sequence ID" value="QTC90779.1"/>
    <property type="molecule type" value="Genomic_DNA"/>
</dbReference>